<dbReference type="OrthoDB" id="5460329at2"/>
<dbReference type="Pfam" id="PF10948">
    <property type="entry name" value="DUF2635"/>
    <property type="match status" value="1"/>
</dbReference>
<dbReference type="AlphaFoldDB" id="A0A2A7UY02"/>
<sequence>MTETVQCTRVHVKPCEGRAVRMPERQHQLMPPEGMEVPHNVYWRRRLAVGDVVIVQPAAKAAATKGVKSDGNQ</sequence>
<proteinExistence type="predicted"/>
<dbReference type="RefSeq" id="WP_066533625.1">
    <property type="nucleotide sequence ID" value="NZ_PDEA01000001.1"/>
</dbReference>
<gene>
    <name evidence="1" type="ORF">CRM82_17025</name>
</gene>
<dbReference type="EMBL" id="PDEA01000001">
    <property type="protein sequence ID" value="PEH90066.1"/>
    <property type="molecule type" value="Genomic_DNA"/>
</dbReference>
<organism evidence="1 2">
    <name type="scientific">Comamonas terrigena</name>
    <dbReference type="NCBI Taxonomy" id="32013"/>
    <lineage>
        <taxon>Bacteria</taxon>
        <taxon>Pseudomonadati</taxon>
        <taxon>Pseudomonadota</taxon>
        <taxon>Betaproteobacteria</taxon>
        <taxon>Burkholderiales</taxon>
        <taxon>Comamonadaceae</taxon>
        <taxon>Comamonas</taxon>
    </lineage>
</organism>
<evidence type="ECO:0000313" key="2">
    <source>
        <dbReference type="Proteomes" id="UP000220246"/>
    </source>
</evidence>
<evidence type="ECO:0000313" key="1">
    <source>
        <dbReference type="EMBL" id="PEH90066.1"/>
    </source>
</evidence>
<dbReference type="Proteomes" id="UP000220246">
    <property type="component" value="Unassembled WGS sequence"/>
</dbReference>
<dbReference type="InterPro" id="IPR024400">
    <property type="entry name" value="DUF2635"/>
</dbReference>
<dbReference type="STRING" id="1219032.GCA_001515545_00763"/>
<comment type="caution">
    <text evidence="1">The sequence shown here is derived from an EMBL/GenBank/DDBJ whole genome shotgun (WGS) entry which is preliminary data.</text>
</comment>
<keyword evidence="2" id="KW-1185">Reference proteome</keyword>
<reference evidence="2" key="1">
    <citation type="submission" date="2017-09" db="EMBL/GenBank/DDBJ databases">
        <title>FDA dAtabase for Regulatory Grade micrObial Sequences (FDA-ARGOS): Supporting development and validation of Infectious Disease Dx tests.</title>
        <authorList>
            <person name="Minogue T."/>
            <person name="Wolcott M."/>
            <person name="Wasieloski L."/>
            <person name="Aguilar W."/>
            <person name="Moore D."/>
            <person name="Tallon L."/>
            <person name="Sadzewicz L."/>
            <person name="Ott S."/>
            <person name="Zhao X."/>
            <person name="Nagaraj S."/>
            <person name="Vavikolanu K."/>
            <person name="Aluvathingal J."/>
            <person name="Nadendla S."/>
            <person name="Sichtig H."/>
        </authorList>
    </citation>
    <scope>NUCLEOTIDE SEQUENCE [LARGE SCALE GENOMIC DNA]</scope>
    <source>
        <strain evidence="2">FDAARGOS_394</strain>
    </source>
</reference>
<accession>A0A2A7UY02</accession>
<name>A0A2A7UY02_COMTR</name>
<dbReference type="GeneID" id="80802323"/>
<protein>
    <submittedName>
        <fullName evidence="1">DUF2635 domain-containing protein</fullName>
    </submittedName>
</protein>